<keyword evidence="1" id="KW-0472">Membrane</keyword>
<evidence type="ECO:0000256" key="1">
    <source>
        <dbReference type="SAM" id="Phobius"/>
    </source>
</evidence>
<gene>
    <name evidence="2" type="ORF">Hamer_G011574</name>
</gene>
<dbReference type="AlphaFoldDB" id="A0A8J5K2W2"/>
<accession>A0A8J5K2W2</accession>
<reference evidence="2" key="1">
    <citation type="journal article" date="2021" name="Sci. Adv.">
        <title>The American lobster genome reveals insights on longevity, neural, and immune adaptations.</title>
        <authorList>
            <person name="Polinski J.M."/>
            <person name="Zimin A.V."/>
            <person name="Clark K.F."/>
            <person name="Kohn A.B."/>
            <person name="Sadowski N."/>
            <person name="Timp W."/>
            <person name="Ptitsyn A."/>
            <person name="Khanna P."/>
            <person name="Romanova D.Y."/>
            <person name="Williams P."/>
            <person name="Greenwood S.J."/>
            <person name="Moroz L.L."/>
            <person name="Walt D.R."/>
            <person name="Bodnar A.G."/>
        </authorList>
    </citation>
    <scope>NUCLEOTIDE SEQUENCE</scope>
    <source>
        <strain evidence="2">GMGI-L3</strain>
    </source>
</reference>
<evidence type="ECO:0000313" key="3">
    <source>
        <dbReference type="Proteomes" id="UP000747542"/>
    </source>
</evidence>
<organism evidence="2 3">
    <name type="scientific">Homarus americanus</name>
    <name type="common">American lobster</name>
    <dbReference type="NCBI Taxonomy" id="6706"/>
    <lineage>
        <taxon>Eukaryota</taxon>
        <taxon>Metazoa</taxon>
        <taxon>Ecdysozoa</taxon>
        <taxon>Arthropoda</taxon>
        <taxon>Crustacea</taxon>
        <taxon>Multicrustacea</taxon>
        <taxon>Malacostraca</taxon>
        <taxon>Eumalacostraca</taxon>
        <taxon>Eucarida</taxon>
        <taxon>Decapoda</taxon>
        <taxon>Pleocyemata</taxon>
        <taxon>Astacidea</taxon>
        <taxon>Nephropoidea</taxon>
        <taxon>Nephropidae</taxon>
        <taxon>Homarus</taxon>
    </lineage>
</organism>
<protein>
    <submittedName>
        <fullName evidence="2">Uncharacterized protein</fullName>
    </submittedName>
</protein>
<keyword evidence="1" id="KW-1133">Transmembrane helix</keyword>
<keyword evidence="1" id="KW-0812">Transmembrane</keyword>
<keyword evidence="3" id="KW-1185">Reference proteome</keyword>
<name>A0A8J5K2W2_HOMAM</name>
<dbReference type="Proteomes" id="UP000747542">
    <property type="component" value="Unassembled WGS sequence"/>
</dbReference>
<proteinExistence type="predicted"/>
<feature type="transmembrane region" description="Helical" evidence="1">
    <location>
        <begin position="158"/>
        <end position="178"/>
    </location>
</feature>
<evidence type="ECO:0000313" key="2">
    <source>
        <dbReference type="EMBL" id="KAG7168900.1"/>
    </source>
</evidence>
<feature type="transmembrane region" description="Helical" evidence="1">
    <location>
        <begin position="190"/>
        <end position="214"/>
    </location>
</feature>
<comment type="caution">
    <text evidence="2">The sequence shown here is derived from an EMBL/GenBank/DDBJ whole genome shotgun (WGS) entry which is preliminary data.</text>
</comment>
<sequence>MWSTELATIVCGHRAGATIVCGHRAADIVCGLQSWCHYSMWSAELVPLWYVVYRAGATIIGQPSNTPLLAKSFSVVGGDVASCHLMVVVVPQSSGGGASVICWWWSPVVRSHLVVVVTWWWCLSHLLVPQSSGGGGHLVVVPQSSVGGGHLVVVPQSFGVVVTWWCHLVVVPSVICWWPQSSGGRSPGWAQLVGCPVIWWMVTCGGASVIWWWWSTGGGASVICWWRSPGGGA</sequence>
<dbReference type="EMBL" id="JAHLQT010018664">
    <property type="protein sequence ID" value="KAG7168900.1"/>
    <property type="molecule type" value="Genomic_DNA"/>
</dbReference>